<name>A0A1E3XFY5_9BACT</name>
<gene>
    <name evidence="1" type="ORF">SCARUB_00384</name>
</gene>
<proteinExistence type="predicted"/>
<evidence type="ECO:0000313" key="1">
    <source>
        <dbReference type="EMBL" id="ODS34508.1"/>
    </source>
</evidence>
<organism evidence="1 2">
    <name type="scientific">Candidatus Scalindua rubra</name>
    <dbReference type="NCBI Taxonomy" id="1872076"/>
    <lineage>
        <taxon>Bacteria</taxon>
        <taxon>Pseudomonadati</taxon>
        <taxon>Planctomycetota</taxon>
        <taxon>Candidatus Brocadiia</taxon>
        <taxon>Candidatus Brocadiales</taxon>
        <taxon>Candidatus Scalinduaceae</taxon>
        <taxon>Candidatus Scalindua</taxon>
    </lineage>
</organism>
<sequence>MPGYKIIQGTGQGYFMQKIIIYFFLVVFLLPNVARATEAYNFMTAIIESLQSVKIADDRGVPNLNDNDHEVIIMKDIMVYNNELKKASSFIKPYTSSKSEIIKLAATTFYELYSLIILNNESVLSLYENTLNNIEDLATKRGTLSRKLSEIGASNDMLYRKIPEVTALSTHALVDKKRSLEDGKVMFLKISPDEIESLIDQLVSAFGEGIKSEPKAGILPLDFSATLLYSFFANGDKGWKPADAK</sequence>
<dbReference type="AlphaFoldDB" id="A0A1E3XFY5"/>
<protein>
    <submittedName>
        <fullName evidence="1">Uncharacterized protein</fullName>
    </submittedName>
</protein>
<comment type="caution">
    <text evidence="1">The sequence shown here is derived from an EMBL/GenBank/DDBJ whole genome shotgun (WGS) entry which is preliminary data.</text>
</comment>
<dbReference type="Proteomes" id="UP000094056">
    <property type="component" value="Unassembled WGS sequence"/>
</dbReference>
<reference evidence="1 2" key="1">
    <citation type="submission" date="2016-07" db="EMBL/GenBank/DDBJ databases">
        <title>Draft genome of Scalindua rubra, obtained from a brine-seawater interface in the Red Sea, sheds light on salt adaptation in anammox bacteria.</title>
        <authorList>
            <person name="Speth D.R."/>
            <person name="Lagkouvardos I."/>
            <person name="Wang Y."/>
            <person name="Qian P.-Y."/>
            <person name="Dutilh B.E."/>
            <person name="Jetten M.S."/>
        </authorList>
    </citation>
    <scope>NUCLEOTIDE SEQUENCE [LARGE SCALE GENOMIC DNA]</scope>
    <source>
        <strain evidence="1">BSI-1</strain>
    </source>
</reference>
<dbReference type="EMBL" id="MAYW01000005">
    <property type="protein sequence ID" value="ODS34508.1"/>
    <property type="molecule type" value="Genomic_DNA"/>
</dbReference>
<accession>A0A1E3XFY5</accession>
<evidence type="ECO:0000313" key="2">
    <source>
        <dbReference type="Proteomes" id="UP000094056"/>
    </source>
</evidence>